<protein>
    <submittedName>
        <fullName evidence="2">Uncharacterized protein</fullName>
    </submittedName>
</protein>
<sequence length="200" mass="22983">MSLNGIFMLLVVAAVSYILITAALVYVQITAYRSIGNEEMFADFTASTRMTAALPTLKPFIYLTQTEECLPSNLVSTIGFNATQCNCDVIVLSYQTECTERKPAHHLGIGRNMLYFTALSRERGYHYYIFMDDDVTLTFNEFTPPEMKKVQPFRAVEEWLLDYEPAVGVLDYTVHHGAKWTFERSNYYAITMNSHWCYLQ</sequence>
<reference evidence="2" key="1">
    <citation type="submission" date="2023-01" db="EMBL/GenBank/DDBJ databases">
        <title>Genome assembly of the deep-sea coral Lophelia pertusa.</title>
        <authorList>
            <person name="Herrera S."/>
            <person name="Cordes E."/>
        </authorList>
    </citation>
    <scope>NUCLEOTIDE SEQUENCE</scope>
    <source>
        <strain evidence="2">USNM1676648</strain>
        <tissue evidence="2">Polyp</tissue>
    </source>
</reference>
<dbReference type="AlphaFoldDB" id="A0A9X0CYI7"/>
<accession>A0A9X0CYI7</accession>
<dbReference type="EMBL" id="MU826354">
    <property type="protein sequence ID" value="KAJ7380231.1"/>
    <property type="molecule type" value="Genomic_DNA"/>
</dbReference>
<evidence type="ECO:0000313" key="3">
    <source>
        <dbReference type="Proteomes" id="UP001163046"/>
    </source>
</evidence>
<evidence type="ECO:0000313" key="2">
    <source>
        <dbReference type="EMBL" id="KAJ7380231.1"/>
    </source>
</evidence>
<gene>
    <name evidence="2" type="ORF">OS493_010946</name>
</gene>
<keyword evidence="3" id="KW-1185">Reference proteome</keyword>
<keyword evidence="1" id="KW-1133">Transmembrane helix</keyword>
<feature type="transmembrane region" description="Helical" evidence="1">
    <location>
        <begin position="6"/>
        <end position="27"/>
    </location>
</feature>
<keyword evidence="1" id="KW-0812">Transmembrane</keyword>
<comment type="caution">
    <text evidence="2">The sequence shown here is derived from an EMBL/GenBank/DDBJ whole genome shotgun (WGS) entry which is preliminary data.</text>
</comment>
<organism evidence="2 3">
    <name type="scientific">Desmophyllum pertusum</name>
    <dbReference type="NCBI Taxonomy" id="174260"/>
    <lineage>
        <taxon>Eukaryota</taxon>
        <taxon>Metazoa</taxon>
        <taxon>Cnidaria</taxon>
        <taxon>Anthozoa</taxon>
        <taxon>Hexacorallia</taxon>
        <taxon>Scleractinia</taxon>
        <taxon>Caryophylliina</taxon>
        <taxon>Caryophylliidae</taxon>
        <taxon>Desmophyllum</taxon>
    </lineage>
</organism>
<dbReference type="Proteomes" id="UP001163046">
    <property type="component" value="Unassembled WGS sequence"/>
</dbReference>
<name>A0A9X0CYI7_9CNID</name>
<keyword evidence="1" id="KW-0472">Membrane</keyword>
<dbReference type="OrthoDB" id="5948429at2759"/>
<proteinExistence type="predicted"/>
<evidence type="ECO:0000256" key="1">
    <source>
        <dbReference type="SAM" id="Phobius"/>
    </source>
</evidence>